<dbReference type="GO" id="GO:0005737">
    <property type="term" value="C:cytoplasm"/>
    <property type="evidence" value="ECO:0007669"/>
    <property type="project" value="TreeGrafter"/>
</dbReference>
<keyword evidence="4" id="KW-1185">Reference proteome</keyword>
<gene>
    <name evidence="3" type="ORF">SI8410_13017989</name>
</gene>
<name>A0A7I8LB50_SPIIN</name>
<dbReference type="GO" id="GO:0005880">
    <property type="term" value="C:nuclear microtubule"/>
    <property type="evidence" value="ECO:0007669"/>
    <property type="project" value="TreeGrafter"/>
</dbReference>
<evidence type="ECO:0000256" key="2">
    <source>
        <dbReference type="SAM" id="MobiDB-lite"/>
    </source>
</evidence>
<feature type="region of interest" description="Disordered" evidence="2">
    <location>
        <begin position="319"/>
        <end position="377"/>
    </location>
</feature>
<dbReference type="EMBL" id="LR746276">
    <property type="protein sequence ID" value="CAA7407311.1"/>
    <property type="molecule type" value="Genomic_DNA"/>
</dbReference>
<feature type="compositionally biased region" description="Basic and acidic residues" evidence="2">
    <location>
        <begin position="222"/>
        <end position="232"/>
    </location>
</feature>
<protein>
    <submittedName>
        <fullName evidence="3">Uncharacterized protein</fullName>
    </submittedName>
</protein>
<sequence>MDVCKAQPPVAMVQRKTAEENLRPPLAPSEKNNGAPAQRKSRTREVTSRYKSGITPLTIPPPSSSAATQRCPSPNVGRTALSPSPPLPKRSQSAERRRPRTPTFRASTPWSPSRSPASCSPSSKTSTPVHDVTAGMQPSSKRSGVGRTVDGLWPSMRSLSASFLKVSLSTPLGNRDERNSNSDTSPDHALKSLIHAVAQRKRAPSRGKDGSFQSENFKPVENTEARATEPHRWPGQMSTSFSARGTSRSMDFSDGGGRALTMPSYLRGPSPTWIAHISGEQSRGPQRTPKEVTRTMSLDGSGQLERELSAAMGTSLYHFERAPSSTRPNRTLSVPLGGSPCPSPTSKPLSPSSTSCRSMASPSRSMPSTPASSRASFARTGIQSSVISYFANLRKGKRSAAHIEDAHQLRILENRCLQWRFVNARAQVPMSVQRITSKNILFNVWDATSEMSDSVVAKRIRMEQLVREMKVSLILKAQMKYLDEWAFLEKAQSGSLVGAIEALKSSTLQLPVTGGAKADVYATKNAIRSAFDVMQAIGSSISELFSTVEGASSMASDLAATAAKERAALDDCRELLSLIAEMQVKQSSLRAHLIQLRRQVVGLEPTGPTMGALPG</sequence>
<dbReference type="InterPro" id="IPR007573">
    <property type="entry name" value="QWRF"/>
</dbReference>
<dbReference type="GO" id="GO:0008017">
    <property type="term" value="F:microtubule binding"/>
    <property type="evidence" value="ECO:0007669"/>
    <property type="project" value="TreeGrafter"/>
</dbReference>
<dbReference type="PANTHER" id="PTHR31807">
    <property type="entry name" value="AUGMIN FAMILY MEMBER"/>
    <property type="match status" value="1"/>
</dbReference>
<reference evidence="3" key="1">
    <citation type="submission" date="2020-02" db="EMBL/GenBank/DDBJ databases">
        <authorList>
            <person name="Scholz U."/>
            <person name="Mascher M."/>
            <person name="Fiebig A."/>
        </authorList>
    </citation>
    <scope>NUCLEOTIDE SEQUENCE</scope>
</reference>
<dbReference type="GO" id="GO:0051225">
    <property type="term" value="P:spindle assembly"/>
    <property type="evidence" value="ECO:0007669"/>
    <property type="project" value="TreeGrafter"/>
</dbReference>
<dbReference type="Pfam" id="PF04484">
    <property type="entry name" value="QWRF"/>
    <property type="match status" value="1"/>
</dbReference>
<dbReference type="AlphaFoldDB" id="A0A7I8LB50"/>
<feature type="compositionally biased region" description="Polar residues" evidence="2">
    <location>
        <begin position="323"/>
        <end position="332"/>
    </location>
</feature>
<comment type="similarity">
    <text evidence="1">Belongs to the QWRF family.</text>
</comment>
<organism evidence="3 4">
    <name type="scientific">Spirodela intermedia</name>
    <name type="common">Intermediate duckweed</name>
    <dbReference type="NCBI Taxonomy" id="51605"/>
    <lineage>
        <taxon>Eukaryota</taxon>
        <taxon>Viridiplantae</taxon>
        <taxon>Streptophyta</taxon>
        <taxon>Embryophyta</taxon>
        <taxon>Tracheophyta</taxon>
        <taxon>Spermatophyta</taxon>
        <taxon>Magnoliopsida</taxon>
        <taxon>Liliopsida</taxon>
        <taxon>Araceae</taxon>
        <taxon>Lemnoideae</taxon>
        <taxon>Spirodela</taxon>
    </lineage>
</organism>
<proteinExistence type="inferred from homology"/>
<evidence type="ECO:0000256" key="1">
    <source>
        <dbReference type="ARBA" id="ARBA00010016"/>
    </source>
</evidence>
<dbReference type="OrthoDB" id="1924320at2759"/>
<evidence type="ECO:0000313" key="4">
    <source>
        <dbReference type="Proteomes" id="UP000663760"/>
    </source>
</evidence>
<feature type="compositionally biased region" description="Polar residues" evidence="2">
    <location>
        <begin position="236"/>
        <end position="250"/>
    </location>
</feature>
<accession>A0A7I8LB50</accession>
<feature type="compositionally biased region" description="Low complexity" evidence="2">
    <location>
        <begin position="344"/>
        <end position="376"/>
    </location>
</feature>
<feature type="region of interest" description="Disordered" evidence="2">
    <location>
        <begin position="222"/>
        <end position="252"/>
    </location>
</feature>
<dbReference type="Proteomes" id="UP000663760">
    <property type="component" value="Chromosome 13"/>
</dbReference>
<dbReference type="PANTHER" id="PTHR31807:SF37">
    <property type="entry name" value="HAUS AUGMIN-LIKE COMPLEX SUBUNIT 8"/>
    <property type="match status" value="1"/>
</dbReference>
<feature type="region of interest" description="Disordered" evidence="2">
    <location>
        <begin position="1"/>
        <end position="149"/>
    </location>
</feature>
<evidence type="ECO:0000313" key="3">
    <source>
        <dbReference type="EMBL" id="CAA7407311.1"/>
    </source>
</evidence>
<feature type="compositionally biased region" description="Low complexity" evidence="2">
    <location>
        <begin position="109"/>
        <end position="128"/>
    </location>
</feature>